<feature type="compositionally biased region" description="Gly residues" evidence="1">
    <location>
        <begin position="356"/>
        <end position="367"/>
    </location>
</feature>
<feature type="compositionally biased region" description="Low complexity" evidence="1">
    <location>
        <begin position="206"/>
        <end position="223"/>
    </location>
</feature>
<feature type="region of interest" description="Disordered" evidence="1">
    <location>
        <begin position="260"/>
        <end position="376"/>
    </location>
</feature>
<sequence length="376" mass="38955">MESVVHIFDTDTENRRKLDQIGGGSSSRARCAEFRIIIEQTLDNSGRVKPLMLEFRVSQDRPRMPFLANEASSPASEFAECIRKLAPRLSSRLDRHSSMAGSSTDLTRGPAVSAVSAVASAPAATSAATPAASTEATERHRRANSHAGMAIAAAAVAAEPPLPEQQQQEQELDEQQQPAARPEVEESSDSSSRIADTEAAPESDEPAAASAVSPVSGVQQSVENFQRQSELMPDLPPPTPVAGDEVSADVATLKRALQAVNSAKDSRFNSSSSGGNANRGDASPDDNNDLSSSLTAPDGSDISGSQTPPPSDFVVVERRAQINPRDASCGSSGSSGDSSGEAENDGEDDEDSTEEGGSGSGSSGDGADGSSQQRAS</sequence>
<feature type="compositionally biased region" description="Acidic residues" evidence="1">
    <location>
        <begin position="340"/>
        <end position="354"/>
    </location>
</feature>
<name>A0A1I8IEY3_9PLAT</name>
<dbReference type="AlphaFoldDB" id="A0A1I8IEY3"/>
<keyword evidence="2" id="KW-1185">Reference proteome</keyword>
<protein>
    <submittedName>
        <fullName evidence="3">E3 ubiquitin-protein ligase HECW2</fullName>
    </submittedName>
</protein>
<feature type="compositionally biased region" description="Low complexity" evidence="1">
    <location>
        <begin position="121"/>
        <end position="134"/>
    </location>
</feature>
<feature type="compositionally biased region" description="Low complexity" evidence="1">
    <location>
        <begin position="326"/>
        <end position="339"/>
    </location>
</feature>
<feature type="compositionally biased region" description="Low complexity" evidence="1">
    <location>
        <begin position="160"/>
        <end position="180"/>
    </location>
</feature>
<dbReference type="WBParaSite" id="maker-uti_cns_0012175-snap-gene-0.2-mRNA-1">
    <property type="protein sequence ID" value="maker-uti_cns_0012175-snap-gene-0.2-mRNA-1"/>
    <property type="gene ID" value="maker-uti_cns_0012175-snap-gene-0.2"/>
</dbReference>
<organism evidence="2 3">
    <name type="scientific">Macrostomum lignano</name>
    <dbReference type="NCBI Taxonomy" id="282301"/>
    <lineage>
        <taxon>Eukaryota</taxon>
        <taxon>Metazoa</taxon>
        <taxon>Spiralia</taxon>
        <taxon>Lophotrochozoa</taxon>
        <taxon>Platyhelminthes</taxon>
        <taxon>Rhabditophora</taxon>
        <taxon>Macrostomorpha</taxon>
        <taxon>Macrostomida</taxon>
        <taxon>Macrostomidae</taxon>
        <taxon>Macrostomum</taxon>
    </lineage>
</organism>
<evidence type="ECO:0000313" key="2">
    <source>
        <dbReference type="Proteomes" id="UP000095280"/>
    </source>
</evidence>
<dbReference type="Proteomes" id="UP000095280">
    <property type="component" value="Unplaced"/>
</dbReference>
<feature type="region of interest" description="Disordered" evidence="1">
    <location>
        <begin position="121"/>
        <end position="145"/>
    </location>
</feature>
<feature type="compositionally biased region" description="Low complexity" evidence="1">
    <location>
        <begin position="268"/>
        <end position="281"/>
    </location>
</feature>
<feature type="region of interest" description="Disordered" evidence="1">
    <location>
        <begin position="160"/>
        <end position="247"/>
    </location>
</feature>
<accession>A0A1I8IEY3</accession>
<evidence type="ECO:0000313" key="3">
    <source>
        <dbReference type="WBParaSite" id="maker-uti_cns_0012175-snap-gene-0.2-mRNA-1"/>
    </source>
</evidence>
<evidence type="ECO:0000256" key="1">
    <source>
        <dbReference type="SAM" id="MobiDB-lite"/>
    </source>
</evidence>
<reference evidence="3" key="1">
    <citation type="submission" date="2016-11" db="UniProtKB">
        <authorList>
            <consortium name="WormBaseParasite"/>
        </authorList>
    </citation>
    <scope>IDENTIFICATION</scope>
</reference>
<proteinExistence type="predicted"/>